<dbReference type="Proteomes" id="UP000191522">
    <property type="component" value="Unassembled WGS sequence"/>
</dbReference>
<proteinExistence type="predicted"/>
<sequence>MSQSSPHMNSPSDAHDFLLEYALKHGIAEDALATPVGACLNRDPTGKESDEIGSYLEGDPECLAFDGQFVNDFESQKLSVSTEEGRLLCTIMQDKEVETDWNAVLPPLRHGCVPNVEYPPLTEDREIRNSVKSQGPLDSDMVDVRDETVHEEDTIESLQELADSARASIVEERLDCGRESIAFDADLQRDSVLFPEETQLRFDSVTGKHNGPVRHCNDTLQRSDLIEERKSPSSVQLVPLPGLGNLSSFLSTRGVMIPALPNSPHFAKEEPPKKPQEDESPQAASTSPEIILNITAPPVTPSQDIASEEIVCFLSTELLKSCLSHVRHLDSKHNSQLIYRDYDPKSPEADIIVSPKTGIILTSAHMLTQKYLPGHKASREDIVSPITERIYLTAPRYERVYIFICVHSSKADEQIQDAITSLESFCASLSEETSIIPLIVSETDGAVTDWVMYLGHAELSSMVRAIRLQDSETRWEIILRGYGLNPFAARLVLDMGVEPGTFIEMGSKERQCQFGNLLGERVLRRVGAAIEKREGVKEY</sequence>
<feature type="compositionally biased region" description="Basic and acidic residues" evidence="1">
    <location>
        <begin position="266"/>
        <end position="277"/>
    </location>
</feature>
<accession>A0A1V6PHI4</accession>
<feature type="region of interest" description="Disordered" evidence="1">
    <location>
        <begin position="260"/>
        <end position="288"/>
    </location>
</feature>
<dbReference type="OrthoDB" id="3647246at2759"/>
<protein>
    <submittedName>
        <fullName evidence="4">Uncharacterized protein</fullName>
    </submittedName>
</protein>
<dbReference type="EMBL" id="MDYL01000004">
    <property type="protein sequence ID" value="OQD76525.1"/>
    <property type="molecule type" value="Genomic_DNA"/>
</dbReference>
<dbReference type="Pfam" id="PF23394">
    <property type="entry name" value="DUF7102"/>
    <property type="match status" value="1"/>
</dbReference>
<organism evidence="4 5">
    <name type="scientific">Penicillium decumbens</name>
    <dbReference type="NCBI Taxonomy" id="69771"/>
    <lineage>
        <taxon>Eukaryota</taxon>
        <taxon>Fungi</taxon>
        <taxon>Dikarya</taxon>
        <taxon>Ascomycota</taxon>
        <taxon>Pezizomycotina</taxon>
        <taxon>Eurotiomycetes</taxon>
        <taxon>Eurotiomycetidae</taxon>
        <taxon>Eurotiales</taxon>
        <taxon>Aspergillaceae</taxon>
        <taxon>Penicillium</taxon>
    </lineage>
</organism>
<evidence type="ECO:0000259" key="2">
    <source>
        <dbReference type="Pfam" id="PF23394"/>
    </source>
</evidence>
<dbReference type="InterPro" id="IPR057559">
    <property type="entry name" value="SAM_6"/>
</dbReference>
<reference evidence="5" key="1">
    <citation type="journal article" date="2017" name="Nat. Microbiol.">
        <title>Global analysis of biosynthetic gene clusters reveals vast potential of secondary metabolite production in Penicillium species.</title>
        <authorList>
            <person name="Nielsen J.C."/>
            <person name="Grijseels S."/>
            <person name="Prigent S."/>
            <person name="Ji B."/>
            <person name="Dainat J."/>
            <person name="Nielsen K.F."/>
            <person name="Frisvad J.C."/>
            <person name="Workman M."/>
            <person name="Nielsen J."/>
        </authorList>
    </citation>
    <scope>NUCLEOTIDE SEQUENCE [LARGE SCALE GENOMIC DNA]</scope>
    <source>
        <strain evidence="5">IBT 11843</strain>
    </source>
</reference>
<feature type="domain" description="DUF7102" evidence="2">
    <location>
        <begin position="311"/>
        <end position="455"/>
    </location>
</feature>
<gene>
    <name evidence="4" type="ORF">PENDEC_c004G02902</name>
</gene>
<evidence type="ECO:0000313" key="5">
    <source>
        <dbReference type="Proteomes" id="UP000191522"/>
    </source>
</evidence>
<keyword evidence="5" id="KW-1185">Reference proteome</keyword>
<evidence type="ECO:0000256" key="1">
    <source>
        <dbReference type="SAM" id="MobiDB-lite"/>
    </source>
</evidence>
<evidence type="ECO:0000313" key="4">
    <source>
        <dbReference type="EMBL" id="OQD76525.1"/>
    </source>
</evidence>
<name>A0A1V6PHI4_PENDC</name>
<evidence type="ECO:0000259" key="3">
    <source>
        <dbReference type="Pfam" id="PF23395"/>
    </source>
</evidence>
<dbReference type="Pfam" id="PF23395">
    <property type="entry name" value="SAM_6"/>
    <property type="match status" value="1"/>
</dbReference>
<comment type="caution">
    <text evidence="4">The sequence shown here is derived from an EMBL/GenBank/DDBJ whole genome shotgun (WGS) entry which is preliminary data.</text>
</comment>
<dbReference type="AlphaFoldDB" id="A0A1V6PHI4"/>
<dbReference type="InterPro" id="IPR055528">
    <property type="entry name" value="DUF7102"/>
</dbReference>
<feature type="domain" description="SAM-like" evidence="3">
    <location>
        <begin position="470"/>
        <end position="530"/>
    </location>
</feature>